<organism evidence="5">
    <name type="scientific">Prunus dulcis</name>
    <name type="common">Almond</name>
    <name type="synonym">Amygdalus dulcis</name>
    <dbReference type="NCBI Taxonomy" id="3755"/>
    <lineage>
        <taxon>Eukaryota</taxon>
        <taxon>Viridiplantae</taxon>
        <taxon>Streptophyta</taxon>
        <taxon>Embryophyta</taxon>
        <taxon>Tracheophyta</taxon>
        <taxon>Spermatophyta</taxon>
        <taxon>Magnoliopsida</taxon>
        <taxon>eudicotyledons</taxon>
        <taxon>Gunneridae</taxon>
        <taxon>Pentapetalae</taxon>
        <taxon>rosids</taxon>
        <taxon>fabids</taxon>
        <taxon>Rosales</taxon>
        <taxon>Rosaceae</taxon>
        <taxon>Amygdaloideae</taxon>
        <taxon>Amygdaleae</taxon>
        <taxon>Prunus</taxon>
    </lineage>
</organism>
<gene>
    <name evidence="5" type="ORF">Prudu_017334</name>
</gene>
<dbReference type="EMBL" id="AP019302">
    <property type="protein sequence ID" value="BBH05832.1"/>
    <property type="molecule type" value="Genomic_DNA"/>
</dbReference>
<dbReference type="InterPro" id="IPR011032">
    <property type="entry name" value="GroES-like_sf"/>
</dbReference>
<protein>
    <submittedName>
        <fullName evidence="5">Uncharacterized protein</fullName>
    </submittedName>
</protein>
<evidence type="ECO:0000256" key="2">
    <source>
        <dbReference type="ARBA" id="ARBA00022723"/>
    </source>
</evidence>
<dbReference type="GO" id="GO:0046872">
    <property type="term" value="F:metal ion binding"/>
    <property type="evidence" value="ECO:0007669"/>
    <property type="project" value="UniProtKB-KW"/>
</dbReference>
<proteinExistence type="inferred from homology"/>
<evidence type="ECO:0000256" key="1">
    <source>
        <dbReference type="ARBA" id="ARBA00008072"/>
    </source>
</evidence>
<dbReference type="Gene3D" id="3.90.180.10">
    <property type="entry name" value="Medium-chain alcohol dehydrogenases, catalytic domain"/>
    <property type="match status" value="1"/>
</dbReference>
<keyword evidence="4" id="KW-0560">Oxidoreductase</keyword>
<dbReference type="AlphaFoldDB" id="A0A4Y1RN78"/>
<sequence>MKEKMVKSQEHEHPKKAFGWAARDSSGVLSLFSQEGEKDVAFKVLYCGICHTDLHMVKNDWGFSTYPLVPGEILLVRHRPPTQPSEAHGHSRVGQGMFGCDRMTYWQMPGLR</sequence>
<dbReference type="SUPFAM" id="SSF50129">
    <property type="entry name" value="GroES-like"/>
    <property type="match status" value="1"/>
</dbReference>
<name>A0A4Y1RN78_PRUDU</name>
<comment type="similarity">
    <text evidence="1">Belongs to the zinc-containing alcohol dehydrogenase family.</text>
</comment>
<evidence type="ECO:0000256" key="3">
    <source>
        <dbReference type="ARBA" id="ARBA00022833"/>
    </source>
</evidence>
<dbReference type="InterPro" id="IPR047109">
    <property type="entry name" value="CAD-like"/>
</dbReference>
<reference evidence="5" key="1">
    <citation type="journal article" date="2019" name="Science">
        <title>Mutation of a bHLH transcription factor allowed almond domestication.</title>
        <authorList>
            <person name="Sanchez-Perez R."/>
            <person name="Pavan S."/>
            <person name="Mazzeo R."/>
            <person name="Moldovan C."/>
            <person name="Aiese Cigliano R."/>
            <person name="Del Cueto J."/>
            <person name="Ricciardi F."/>
            <person name="Lotti C."/>
            <person name="Ricciardi L."/>
            <person name="Dicenta F."/>
            <person name="Lopez-Marques R.L."/>
            <person name="Lindberg Moller B."/>
        </authorList>
    </citation>
    <scope>NUCLEOTIDE SEQUENCE</scope>
</reference>
<evidence type="ECO:0000313" key="5">
    <source>
        <dbReference type="EMBL" id="BBH05832.1"/>
    </source>
</evidence>
<keyword evidence="3" id="KW-0862">Zinc</keyword>
<evidence type="ECO:0000256" key="4">
    <source>
        <dbReference type="ARBA" id="ARBA00023002"/>
    </source>
</evidence>
<dbReference type="GO" id="GO:0016616">
    <property type="term" value="F:oxidoreductase activity, acting on the CH-OH group of donors, NAD or NADP as acceptor"/>
    <property type="evidence" value="ECO:0007669"/>
    <property type="project" value="InterPro"/>
</dbReference>
<dbReference type="PANTHER" id="PTHR42683">
    <property type="entry name" value="ALDEHYDE REDUCTASE"/>
    <property type="match status" value="1"/>
</dbReference>
<accession>A0A4Y1RN78</accession>
<keyword evidence="2" id="KW-0479">Metal-binding</keyword>